<feature type="non-terminal residue" evidence="2">
    <location>
        <position position="1"/>
    </location>
</feature>
<dbReference type="Pfam" id="PF02350">
    <property type="entry name" value="Epimerase_2"/>
    <property type="match status" value="1"/>
</dbReference>
<gene>
    <name evidence="2" type="ORF">LCGC14_1836780</name>
</gene>
<sequence length="309" mass="36020">NLRKIINLLDLIENEIKSSNYKVIVILNEFGEVGKLICLVSKKNNIPVYFTPCVGIPNDGSEITPYMSDIINVDGIIDKEFLVKNGVDINKIYIRGSPKYELVLKRENIKIQKLTDIFSNKIYPLFKDKRKILLTINPIPIDSNRVLVNNVINALKKLENIQFIIKLHPRQNSEFIRKLVKENNYKAIIVKDVNIFDIINSCDILLTQDSAVILDAMIVGIPLISLDLVNKRLYYSGKYNYNDEKYIIKVYNENELYEKLKLLLNSHKYYNDYKKKLKENLKSIISYNDEKNYSPTKKIVSDLIKFYNE</sequence>
<accession>A0A0F9ITT8</accession>
<name>A0A0F9ITT8_9ZZZZ</name>
<reference evidence="2" key="1">
    <citation type="journal article" date="2015" name="Nature">
        <title>Complex archaea that bridge the gap between prokaryotes and eukaryotes.</title>
        <authorList>
            <person name="Spang A."/>
            <person name="Saw J.H."/>
            <person name="Jorgensen S.L."/>
            <person name="Zaremba-Niedzwiedzka K."/>
            <person name="Martijn J."/>
            <person name="Lind A.E."/>
            <person name="van Eijk R."/>
            <person name="Schleper C."/>
            <person name="Guy L."/>
            <person name="Ettema T.J."/>
        </authorList>
    </citation>
    <scope>NUCLEOTIDE SEQUENCE</scope>
</reference>
<proteinExistence type="predicted"/>
<dbReference type="SUPFAM" id="SSF53756">
    <property type="entry name" value="UDP-Glycosyltransferase/glycogen phosphorylase"/>
    <property type="match status" value="1"/>
</dbReference>
<comment type="caution">
    <text evidence="2">The sequence shown here is derived from an EMBL/GenBank/DDBJ whole genome shotgun (WGS) entry which is preliminary data.</text>
</comment>
<dbReference type="Gene3D" id="3.40.50.12580">
    <property type="match status" value="1"/>
</dbReference>
<evidence type="ECO:0000313" key="2">
    <source>
        <dbReference type="EMBL" id="KKL97210.1"/>
    </source>
</evidence>
<organism evidence="2">
    <name type="scientific">marine sediment metagenome</name>
    <dbReference type="NCBI Taxonomy" id="412755"/>
    <lineage>
        <taxon>unclassified sequences</taxon>
        <taxon>metagenomes</taxon>
        <taxon>ecological metagenomes</taxon>
    </lineage>
</organism>
<dbReference type="InterPro" id="IPR043148">
    <property type="entry name" value="TagF_C"/>
</dbReference>
<dbReference type="InterPro" id="IPR003331">
    <property type="entry name" value="UDP_GlcNAc_Epimerase_2_dom"/>
</dbReference>
<dbReference type="EMBL" id="LAZR01018222">
    <property type="protein sequence ID" value="KKL97210.1"/>
    <property type="molecule type" value="Genomic_DNA"/>
</dbReference>
<evidence type="ECO:0000259" key="1">
    <source>
        <dbReference type="Pfam" id="PF02350"/>
    </source>
</evidence>
<protein>
    <recommendedName>
        <fullName evidence="1">UDP-N-acetylglucosamine 2-epimerase domain-containing protein</fullName>
    </recommendedName>
</protein>
<feature type="domain" description="UDP-N-acetylglucosamine 2-epimerase" evidence="1">
    <location>
        <begin position="67"/>
        <end position="227"/>
    </location>
</feature>
<dbReference type="AlphaFoldDB" id="A0A0F9ITT8"/>